<evidence type="ECO:0000259" key="8">
    <source>
        <dbReference type="PROSITE" id="PS50249"/>
    </source>
</evidence>
<dbReference type="GO" id="GO:0004844">
    <property type="term" value="F:uracil DNA N-glycosylase activity"/>
    <property type="evidence" value="ECO:0007669"/>
    <property type="project" value="UniProtKB-UniRule"/>
</dbReference>
<keyword evidence="2 5" id="KW-0227">DNA damage</keyword>
<dbReference type="PROSITE" id="PS00130">
    <property type="entry name" value="U_DNA_GLYCOSYLASE"/>
    <property type="match status" value="1"/>
</dbReference>
<sequence>MNTNNKRRLSNDASELPNKKPTTVGKKQVSLLSMFKPVPTTDDNKKKAKENVSKDADKDPQEFFKNVDKETLELLDLEMKTMNKEWLKVLAPEMVKPYFLKLKKYLKAEAEGKKTIFPPLSQVYSWSNYTPVSNVKVVILGQDPYHNINQAHGLCFSVIKGVRIPPSLVNMYKALQKDYPDFVVPNHGYLENWAKQGVLLLNTSLTVEAHKAGSHANQGWEPFTDAIIQYLNEKKSHIVFMLWGSHAQKKGAKINKSEMASIDTEALHSVQLDGLVVLKIIKHCRESYPNDVTGQLLGLDDKGIMEVTNCFPFPSDGDEDTSAQYQLDMMRCLRAANVDNNTVGWYRSAHLGNFVDLNLIETQYSYQNSLSSQSIVLIHDVSKSAAQGNLSIRAFRLTDAFMKTYETKKFTTER</sequence>
<name>A0A9P6XXZ2_RHIOR</name>
<keyword evidence="5" id="KW-0496">Mitochondrion</keyword>
<comment type="catalytic activity">
    <reaction evidence="5">
        <text>Hydrolyzes single-stranded DNA or mismatched double-stranded DNA and polynucleotides, releasing free uracil.</text>
        <dbReference type="EC" id="3.2.2.27"/>
    </reaction>
</comment>
<organism evidence="9 10">
    <name type="scientific">Rhizopus oryzae</name>
    <name type="common">Mucormycosis agent</name>
    <name type="synonym">Rhizopus arrhizus var. delemar</name>
    <dbReference type="NCBI Taxonomy" id="64495"/>
    <lineage>
        <taxon>Eukaryota</taxon>
        <taxon>Fungi</taxon>
        <taxon>Fungi incertae sedis</taxon>
        <taxon>Mucoromycota</taxon>
        <taxon>Mucoromycotina</taxon>
        <taxon>Mucoromycetes</taxon>
        <taxon>Mucorales</taxon>
        <taxon>Mucorineae</taxon>
        <taxon>Rhizopodaceae</taxon>
        <taxon>Rhizopus</taxon>
    </lineage>
</organism>
<dbReference type="GO" id="GO:0008237">
    <property type="term" value="F:metallopeptidase activity"/>
    <property type="evidence" value="ECO:0007669"/>
    <property type="project" value="InterPro"/>
</dbReference>
<dbReference type="EC" id="3.2.2.27" evidence="5"/>
<dbReference type="GO" id="GO:0003743">
    <property type="term" value="F:translation initiation factor activity"/>
    <property type="evidence" value="ECO:0007669"/>
    <property type="project" value="InterPro"/>
</dbReference>
<dbReference type="InterPro" id="IPR036895">
    <property type="entry name" value="Uracil-DNA_glycosylase-like_sf"/>
</dbReference>
<comment type="caution">
    <text evidence="9">The sequence shown here is derived from an EMBL/GenBank/DDBJ whole genome shotgun (WGS) entry which is preliminary data.</text>
</comment>
<keyword evidence="5" id="KW-0539">Nucleus</keyword>
<dbReference type="PROSITE" id="PS50249">
    <property type="entry name" value="MPN"/>
    <property type="match status" value="1"/>
</dbReference>
<dbReference type="SMART" id="SM00986">
    <property type="entry name" value="UDG"/>
    <property type="match status" value="1"/>
</dbReference>
<protein>
    <recommendedName>
        <fullName evidence="5">Uracil-DNA glycosylase</fullName>
        <shortName evidence="5">UDG</shortName>
        <ecNumber evidence="5">3.2.2.27</ecNumber>
    </recommendedName>
</protein>
<dbReference type="Proteomes" id="UP000717996">
    <property type="component" value="Unassembled WGS sequence"/>
</dbReference>
<evidence type="ECO:0000256" key="5">
    <source>
        <dbReference type="HAMAP-Rule" id="MF_03166"/>
    </source>
</evidence>
<reference evidence="9" key="1">
    <citation type="journal article" date="2020" name="Microb. Genom.">
        <title>Genetic diversity of clinical and environmental Mucorales isolates obtained from an investigation of mucormycosis cases among solid organ transplant recipients.</title>
        <authorList>
            <person name="Nguyen M.H."/>
            <person name="Kaul D."/>
            <person name="Muto C."/>
            <person name="Cheng S.J."/>
            <person name="Richter R.A."/>
            <person name="Bruno V.M."/>
            <person name="Liu G."/>
            <person name="Beyhan S."/>
            <person name="Sundermann A.J."/>
            <person name="Mounaud S."/>
            <person name="Pasculle A.W."/>
            <person name="Nierman W.C."/>
            <person name="Driscoll E."/>
            <person name="Cumbie R."/>
            <person name="Clancy C.J."/>
            <person name="Dupont C.L."/>
        </authorList>
    </citation>
    <scope>NUCLEOTIDE SEQUENCE</scope>
    <source>
        <strain evidence="9">GL16</strain>
    </source>
</reference>
<dbReference type="NCBIfam" id="TIGR00628">
    <property type="entry name" value="ung"/>
    <property type="match status" value="1"/>
</dbReference>
<evidence type="ECO:0000313" key="10">
    <source>
        <dbReference type="Proteomes" id="UP000717996"/>
    </source>
</evidence>
<evidence type="ECO:0000256" key="6">
    <source>
        <dbReference type="PROSITE-ProRule" id="PRU10072"/>
    </source>
</evidence>
<dbReference type="SUPFAM" id="SSF52141">
    <property type="entry name" value="Uracil-DNA glycosylase-like"/>
    <property type="match status" value="1"/>
</dbReference>
<accession>A0A9P6XXZ2</accession>
<dbReference type="InterPro" id="IPR027524">
    <property type="entry name" value="eIF3h"/>
</dbReference>
<keyword evidence="3 5" id="KW-0378">Hydrolase</keyword>
<dbReference type="PANTHER" id="PTHR11264:SF0">
    <property type="entry name" value="URACIL-DNA GLYCOSYLASE"/>
    <property type="match status" value="1"/>
</dbReference>
<dbReference type="InterPro" id="IPR005122">
    <property type="entry name" value="Uracil-DNA_glycosylase-like"/>
</dbReference>
<dbReference type="AlphaFoldDB" id="A0A9P6XXZ2"/>
<comment type="similarity">
    <text evidence="1 5">Belongs to the uracil-DNA glycosylase (UDG) superfamily. UNG family.</text>
</comment>
<dbReference type="Pfam" id="PF03167">
    <property type="entry name" value="UDG"/>
    <property type="match status" value="1"/>
</dbReference>
<keyword evidence="4 5" id="KW-0234">DNA repair</keyword>
<dbReference type="SMART" id="SM00232">
    <property type="entry name" value="JAB_MPN"/>
    <property type="match status" value="1"/>
</dbReference>
<dbReference type="Gene3D" id="3.40.470.10">
    <property type="entry name" value="Uracil-DNA glycosylase-like domain"/>
    <property type="match status" value="1"/>
</dbReference>
<dbReference type="EMBL" id="JAANIT010002997">
    <property type="protein sequence ID" value="KAG1534995.1"/>
    <property type="molecule type" value="Genomic_DNA"/>
</dbReference>
<evidence type="ECO:0000256" key="1">
    <source>
        <dbReference type="ARBA" id="ARBA00008184"/>
    </source>
</evidence>
<dbReference type="Pfam" id="PF01398">
    <property type="entry name" value="JAB"/>
    <property type="match status" value="1"/>
</dbReference>
<feature type="active site" description="Proton acceptor" evidence="5 6">
    <location>
        <position position="143"/>
    </location>
</feature>
<dbReference type="NCBIfam" id="NF003589">
    <property type="entry name" value="PRK05254.1-2"/>
    <property type="match status" value="1"/>
</dbReference>
<dbReference type="CDD" id="cd10027">
    <property type="entry name" value="UDG-F1-like"/>
    <property type="match status" value="1"/>
</dbReference>
<evidence type="ECO:0000313" key="9">
    <source>
        <dbReference type="EMBL" id="KAG1534995.1"/>
    </source>
</evidence>
<dbReference type="PANTHER" id="PTHR11264">
    <property type="entry name" value="URACIL-DNA GLYCOSYLASE"/>
    <property type="match status" value="1"/>
</dbReference>
<dbReference type="GO" id="GO:0005634">
    <property type="term" value="C:nucleus"/>
    <property type="evidence" value="ECO:0007669"/>
    <property type="project" value="UniProtKB-SubCell"/>
</dbReference>
<evidence type="ECO:0000256" key="2">
    <source>
        <dbReference type="ARBA" id="ARBA00022763"/>
    </source>
</evidence>
<gene>
    <name evidence="5" type="primary">UNG1</name>
    <name evidence="9" type="ORF">G6F51_011778</name>
</gene>
<dbReference type="SMART" id="SM00987">
    <property type="entry name" value="UreE_C"/>
    <property type="match status" value="1"/>
</dbReference>
<comment type="function">
    <text evidence="5">Excises uracil residues from the DNA which can arise as a result of misincorporation of dUMP residues by DNA polymerase or due to deamination of cytosine.</text>
</comment>
<dbReference type="GO" id="GO:0005739">
    <property type="term" value="C:mitochondrion"/>
    <property type="evidence" value="ECO:0007669"/>
    <property type="project" value="UniProtKB-SubCell"/>
</dbReference>
<dbReference type="CDD" id="cd08065">
    <property type="entry name" value="MPN_eIF3h"/>
    <property type="match status" value="1"/>
</dbReference>
<comment type="subcellular location">
    <subcellularLocation>
        <location evidence="5">Mitochondrion</location>
    </subcellularLocation>
    <subcellularLocation>
        <location evidence="5">Nucleus</location>
    </subcellularLocation>
</comment>
<dbReference type="Gene3D" id="3.40.140.10">
    <property type="entry name" value="Cytidine Deaminase, domain 2"/>
    <property type="match status" value="1"/>
</dbReference>
<dbReference type="InterPro" id="IPR018085">
    <property type="entry name" value="Ura-DNA_Glyclase_AS"/>
</dbReference>
<evidence type="ECO:0000256" key="4">
    <source>
        <dbReference type="ARBA" id="ARBA00023204"/>
    </source>
</evidence>
<evidence type="ECO:0000256" key="3">
    <source>
        <dbReference type="ARBA" id="ARBA00022801"/>
    </source>
</evidence>
<feature type="compositionally biased region" description="Basic and acidic residues" evidence="7">
    <location>
        <begin position="42"/>
        <end position="60"/>
    </location>
</feature>
<dbReference type="HAMAP" id="MF_00148">
    <property type="entry name" value="UDG"/>
    <property type="match status" value="1"/>
</dbReference>
<feature type="domain" description="MPN" evidence="8">
    <location>
        <begin position="270"/>
        <end position="401"/>
    </location>
</feature>
<dbReference type="GO" id="GO:0097510">
    <property type="term" value="P:base-excision repair, AP site formation via deaminated base removal"/>
    <property type="evidence" value="ECO:0007669"/>
    <property type="project" value="TreeGrafter"/>
</dbReference>
<proteinExistence type="inferred from homology"/>
<dbReference type="InterPro" id="IPR002043">
    <property type="entry name" value="UDG_fam1"/>
</dbReference>
<dbReference type="NCBIfam" id="NF003592">
    <property type="entry name" value="PRK05254.1-5"/>
    <property type="match status" value="1"/>
</dbReference>
<evidence type="ECO:0000256" key="7">
    <source>
        <dbReference type="SAM" id="MobiDB-lite"/>
    </source>
</evidence>
<dbReference type="InterPro" id="IPR000555">
    <property type="entry name" value="JAMM/MPN+_dom"/>
</dbReference>
<dbReference type="OrthoDB" id="10031947at2759"/>
<dbReference type="InterPro" id="IPR037518">
    <property type="entry name" value="MPN"/>
</dbReference>
<dbReference type="SUPFAM" id="SSF102712">
    <property type="entry name" value="JAB1/MPN domain"/>
    <property type="match status" value="1"/>
</dbReference>
<dbReference type="GO" id="GO:0005852">
    <property type="term" value="C:eukaryotic translation initiation factor 3 complex"/>
    <property type="evidence" value="ECO:0007669"/>
    <property type="project" value="InterPro"/>
</dbReference>
<feature type="region of interest" description="Disordered" evidence="7">
    <location>
        <begin position="1"/>
        <end position="60"/>
    </location>
</feature>